<dbReference type="InterPro" id="IPR016631">
    <property type="entry name" value="Regulatory_RpfE"/>
</dbReference>
<reference evidence="1 2" key="1">
    <citation type="submission" date="2017-02" db="EMBL/GenBank/DDBJ databases">
        <title>Genomic diversity within the haloalkaliphilic genus Thioalkalivibrio.</title>
        <authorList>
            <person name="Ahn A.-C."/>
            <person name="Meier-Kolthoff J."/>
            <person name="Overmars L."/>
            <person name="Richter M."/>
            <person name="Woyke T."/>
            <person name="Sorokin D.Y."/>
            <person name="Muyzer G."/>
        </authorList>
    </citation>
    <scope>NUCLEOTIDE SEQUENCE [LARGE SCALE GENOMIC DNA]</scope>
    <source>
        <strain evidence="1 2">ALJD</strain>
    </source>
</reference>
<dbReference type="Proteomes" id="UP000189462">
    <property type="component" value="Unassembled WGS sequence"/>
</dbReference>
<dbReference type="AlphaFoldDB" id="A0A1V3NV90"/>
<proteinExistence type="predicted"/>
<dbReference type="EMBL" id="MVBK01000007">
    <property type="protein sequence ID" value="OOG28646.1"/>
    <property type="molecule type" value="Genomic_DNA"/>
</dbReference>
<evidence type="ECO:0008006" key="3">
    <source>
        <dbReference type="Google" id="ProtNLM"/>
    </source>
</evidence>
<dbReference type="RefSeq" id="WP_077277363.1">
    <property type="nucleotide sequence ID" value="NZ_MVBK01000007.1"/>
</dbReference>
<protein>
    <recommendedName>
        <fullName evidence="3">Phosphoglycerate mutase</fullName>
    </recommendedName>
</protein>
<evidence type="ECO:0000313" key="2">
    <source>
        <dbReference type="Proteomes" id="UP000189462"/>
    </source>
</evidence>
<sequence length="342" mass="36993">MSGHGSAVLDLVIPGLLDRVGEWQSDDGDVGRYPSLEWLLGRARTRVQGAVGMEATLGGLFGYHGALPCAALRRLALTGEPHTGRWLCMDPVHLEPGITDLILSGPDVLSIDPQEAQGLVDRINAHLADEGLAIEATRADQWHVCLPEGMPLPETVALSRVLGRPVNASLPGGSQSRYWHQLINELQMLLFDAPENQAREAHGLPAVNSVWPWGGGALPESVQSHVTHIYSDDPVVSGLGRLAGVPVEPLPESAEAVLRANGPRLVWLDVLWGDVVRDDPDAWRAGLDGLERAWFGPLRRALGGQGLSALRVYTAFGPVFEVTAAARWCFWRRSRSLAECLP</sequence>
<dbReference type="STRING" id="108003.B1C78_01450"/>
<evidence type="ECO:0000313" key="1">
    <source>
        <dbReference type="EMBL" id="OOG28646.1"/>
    </source>
</evidence>
<name>A0A1V3NV90_9GAMM</name>
<keyword evidence="2" id="KW-1185">Reference proteome</keyword>
<dbReference type="OrthoDB" id="5295974at2"/>
<organism evidence="1 2">
    <name type="scientific">Thioalkalivibrio denitrificans</name>
    <dbReference type="NCBI Taxonomy" id="108003"/>
    <lineage>
        <taxon>Bacteria</taxon>
        <taxon>Pseudomonadati</taxon>
        <taxon>Pseudomonadota</taxon>
        <taxon>Gammaproteobacteria</taxon>
        <taxon>Chromatiales</taxon>
        <taxon>Ectothiorhodospiraceae</taxon>
        <taxon>Thioalkalivibrio</taxon>
    </lineage>
</organism>
<gene>
    <name evidence="1" type="ORF">B1C78_01450</name>
</gene>
<dbReference type="PIRSF" id="PIRSF015283">
    <property type="entry name" value="Regulatory_RpfE"/>
    <property type="match status" value="1"/>
</dbReference>
<comment type="caution">
    <text evidence="1">The sequence shown here is derived from an EMBL/GenBank/DDBJ whole genome shotgun (WGS) entry which is preliminary data.</text>
</comment>
<accession>A0A1V3NV90</accession>